<keyword evidence="8" id="KW-1185">Reference proteome</keyword>
<gene>
    <name evidence="7" type="ORF">CYMTET_21110</name>
</gene>
<evidence type="ECO:0000256" key="6">
    <source>
        <dbReference type="SAM" id="MobiDB-lite"/>
    </source>
</evidence>
<comment type="caution">
    <text evidence="7">The sequence shown here is derived from an EMBL/GenBank/DDBJ whole genome shotgun (WGS) entry which is preliminary data.</text>
</comment>
<feature type="compositionally biased region" description="Polar residues" evidence="6">
    <location>
        <begin position="214"/>
        <end position="224"/>
    </location>
</feature>
<evidence type="ECO:0000313" key="7">
    <source>
        <dbReference type="EMBL" id="KAK3270493.1"/>
    </source>
</evidence>
<comment type="subcellular location">
    <subcellularLocation>
        <location evidence="1">Nucleus</location>
    </subcellularLocation>
</comment>
<dbReference type="AlphaFoldDB" id="A0AAE0G2Q8"/>
<evidence type="ECO:0000256" key="2">
    <source>
        <dbReference type="ARBA" id="ARBA00022553"/>
    </source>
</evidence>
<dbReference type="PANTHER" id="PTHR15263:SF1">
    <property type="entry name" value="NF-KAPPA-B INHIBITOR-LIKE PROTEIN 1"/>
    <property type="match status" value="1"/>
</dbReference>
<name>A0AAE0G2Q8_9CHLO</name>
<feature type="compositionally biased region" description="Basic and acidic residues" evidence="6">
    <location>
        <begin position="147"/>
        <end position="161"/>
    </location>
</feature>
<feature type="non-terminal residue" evidence="7">
    <location>
        <position position="1"/>
    </location>
</feature>
<keyword evidence="5" id="KW-0539">Nucleus</keyword>
<dbReference type="PANTHER" id="PTHR15263">
    <property type="entry name" value="I-KAPPA-B-LIKE PROTEIN IKBL"/>
    <property type="match status" value="1"/>
</dbReference>
<evidence type="ECO:0000256" key="3">
    <source>
        <dbReference type="ARBA" id="ARBA00022737"/>
    </source>
</evidence>
<evidence type="ECO:0008006" key="9">
    <source>
        <dbReference type="Google" id="ProtNLM"/>
    </source>
</evidence>
<accession>A0AAE0G2Q8</accession>
<feature type="compositionally biased region" description="Basic and acidic residues" evidence="6">
    <location>
        <begin position="251"/>
        <end position="276"/>
    </location>
</feature>
<keyword evidence="4" id="KW-0040">ANK repeat</keyword>
<keyword evidence="3" id="KW-0677">Repeat</keyword>
<dbReference type="GO" id="GO:0005634">
    <property type="term" value="C:nucleus"/>
    <property type="evidence" value="ECO:0007669"/>
    <property type="project" value="UniProtKB-SubCell"/>
</dbReference>
<dbReference type="Proteomes" id="UP001190700">
    <property type="component" value="Unassembled WGS sequence"/>
</dbReference>
<evidence type="ECO:0000256" key="1">
    <source>
        <dbReference type="ARBA" id="ARBA00004123"/>
    </source>
</evidence>
<feature type="compositionally biased region" description="Pro residues" evidence="6">
    <location>
        <begin position="54"/>
        <end position="63"/>
    </location>
</feature>
<evidence type="ECO:0000256" key="5">
    <source>
        <dbReference type="ARBA" id="ARBA00023242"/>
    </source>
</evidence>
<feature type="compositionally biased region" description="Low complexity" evidence="6">
    <location>
        <begin position="33"/>
        <end position="53"/>
    </location>
</feature>
<sequence>KSGKGALSSGIAGTASPGRIPSPEGIRQRPQKSPSKAQARAAAPAPSVETAAPVLPPQVPPSPRGGTPIRKGRKPSTNEAPADPPSRDISQRSPLSPDGKPKRPARTGSISGDVPTSPNTSFQSVAHPPMSGPGMFASFQEPEEPRDEGVEGADRSHERPQRPQSKANVHSSFKDWRPWAEAEMDEAQQEAGTPSGKAGKEDSGGAGYHRSPVTRPSASSTTGGTRLGDTPGFSAAAAALERAEEEAAAAKWREEQRRQTEEKESEEKRKREENIARMKAQAQAKLEEIERKKKELERINVEQEMMRKKQKADESAHIERERKESEAAARQAAVEASARQAAEERKRRNDEGKAKLEQQRKEQEAQRQRDAAERTRRAAEEARRRHEEADARCRKDAGRAAGSMTDTRALWVEHERAWEAFESNPPSFVGYAHVPWPPTTDDMIRGMASVGGLSTQNVNMKKVYRHATLRWHPDKFMSKFGPRLVEAEKELIHDKVMDISQCLNRAWSLMGH</sequence>
<feature type="compositionally biased region" description="Basic and acidic residues" evidence="6">
    <location>
        <begin position="341"/>
        <end position="398"/>
    </location>
</feature>
<dbReference type="EMBL" id="LGRX02010365">
    <property type="protein sequence ID" value="KAK3270493.1"/>
    <property type="molecule type" value="Genomic_DNA"/>
</dbReference>
<protein>
    <recommendedName>
        <fullName evidence="9">J domain-containing protein</fullName>
    </recommendedName>
</protein>
<reference evidence="7 8" key="1">
    <citation type="journal article" date="2015" name="Genome Biol. Evol.">
        <title>Comparative Genomics of a Bacterivorous Green Alga Reveals Evolutionary Causalities and Consequences of Phago-Mixotrophic Mode of Nutrition.</title>
        <authorList>
            <person name="Burns J.A."/>
            <person name="Paasch A."/>
            <person name="Narechania A."/>
            <person name="Kim E."/>
        </authorList>
    </citation>
    <scope>NUCLEOTIDE SEQUENCE [LARGE SCALE GENOMIC DNA]</scope>
    <source>
        <strain evidence="7 8">PLY_AMNH</strain>
    </source>
</reference>
<feature type="compositionally biased region" description="Polar residues" evidence="6">
    <location>
        <begin position="108"/>
        <end position="124"/>
    </location>
</feature>
<evidence type="ECO:0000256" key="4">
    <source>
        <dbReference type="ARBA" id="ARBA00023043"/>
    </source>
</evidence>
<keyword evidence="2" id="KW-0597">Phosphoprotein</keyword>
<feature type="compositionally biased region" description="Basic and acidic residues" evidence="6">
    <location>
        <begin position="285"/>
        <end position="327"/>
    </location>
</feature>
<dbReference type="InterPro" id="IPR038753">
    <property type="entry name" value="NFKBIL1"/>
</dbReference>
<feature type="region of interest" description="Disordered" evidence="6">
    <location>
        <begin position="1"/>
        <end position="403"/>
    </location>
</feature>
<proteinExistence type="predicted"/>
<organism evidence="7 8">
    <name type="scientific">Cymbomonas tetramitiformis</name>
    <dbReference type="NCBI Taxonomy" id="36881"/>
    <lineage>
        <taxon>Eukaryota</taxon>
        <taxon>Viridiplantae</taxon>
        <taxon>Chlorophyta</taxon>
        <taxon>Pyramimonadophyceae</taxon>
        <taxon>Pyramimonadales</taxon>
        <taxon>Pyramimonadaceae</taxon>
        <taxon>Cymbomonas</taxon>
    </lineage>
</organism>
<evidence type="ECO:0000313" key="8">
    <source>
        <dbReference type="Proteomes" id="UP001190700"/>
    </source>
</evidence>
<feature type="compositionally biased region" description="Low complexity" evidence="6">
    <location>
        <begin position="328"/>
        <end position="340"/>
    </location>
</feature>
<dbReference type="GO" id="GO:0043124">
    <property type="term" value="P:negative regulation of canonical NF-kappaB signal transduction"/>
    <property type="evidence" value="ECO:0007669"/>
    <property type="project" value="InterPro"/>
</dbReference>
<feature type="compositionally biased region" description="Polar residues" evidence="6">
    <location>
        <begin position="162"/>
        <end position="171"/>
    </location>
</feature>